<dbReference type="Gene3D" id="3.60.21.50">
    <property type="match status" value="1"/>
</dbReference>
<dbReference type="InterPro" id="IPR007185">
    <property type="entry name" value="DNA_pol_a/d/e_bsu"/>
</dbReference>
<dbReference type="InterPro" id="IPR041863">
    <property type="entry name" value="PolD2_C"/>
</dbReference>
<proteinExistence type="inferred from homology"/>
<evidence type="ECO:0000256" key="2">
    <source>
        <dbReference type="ARBA" id="ARBA00006035"/>
    </source>
</evidence>
<keyword evidence="8" id="KW-1185">Reference proteome</keyword>
<dbReference type="EMBL" id="AJWJ01000063">
    <property type="protein sequence ID" value="KAF2076374.1"/>
    <property type="molecule type" value="Genomic_DNA"/>
</dbReference>
<name>A0A8J4Q1T4_9MYCE</name>
<dbReference type="PANTHER" id="PTHR10416">
    <property type="entry name" value="DNA POLYMERASE DELTA SUBUNIT 2"/>
    <property type="match status" value="1"/>
</dbReference>
<evidence type="ECO:0000256" key="3">
    <source>
        <dbReference type="ARBA" id="ARBA00022705"/>
    </source>
</evidence>
<dbReference type="InterPro" id="IPR024826">
    <property type="entry name" value="DNA_pol_delta/II_ssu"/>
</dbReference>
<dbReference type="GO" id="GO:0006271">
    <property type="term" value="P:DNA strand elongation involved in DNA replication"/>
    <property type="evidence" value="ECO:0007669"/>
    <property type="project" value="TreeGrafter"/>
</dbReference>
<evidence type="ECO:0000313" key="7">
    <source>
        <dbReference type="EMBL" id="KAF2076374.1"/>
    </source>
</evidence>
<evidence type="ECO:0008006" key="9">
    <source>
        <dbReference type="Google" id="ProtNLM"/>
    </source>
</evidence>
<organism evidence="7 8">
    <name type="scientific">Polysphondylium violaceum</name>
    <dbReference type="NCBI Taxonomy" id="133409"/>
    <lineage>
        <taxon>Eukaryota</taxon>
        <taxon>Amoebozoa</taxon>
        <taxon>Evosea</taxon>
        <taxon>Eumycetozoa</taxon>
        <taxon>Dictyostelia</taxon>
        <taxon>Dictyosteliales</taxon>
        <taxon>Dictyosteliaceae</taxon>
        <taxon>Polysphondylium</taxon>
    </lineage>
</organism>
<keyword evidence="3" id="KW-0235">DNA replication</keyword>
<dbReference type="AlphaFoldDB" id="A0A8J4Q1T4"/>
<evidence type="ECO:0000313" key="8">
    <source>
        <dbReference type="Proteomes" id="UP000695562"/>
    </source>
</evidence>
<accession>A0A8J4Q1T4</accession>
<feature type="domain" description="DNA polymerase alpha/delta/epsilon subunit B" evidence="5">
    <location>
        <begin position="239"/>
        <end position="452"/>
    </location>
</feature>
<evidence type="ECO:0000256" key="4">
    <source>
        <dbReference type="ARBA" id="ARBA00023242"/>
    </source>
</evidence>
<dbReference type="GO" id="GO:1902969">
    <property type="term" value="P:mitotic DNA replication"/>
    <property type="evidence" value="ECO:0007669"/>
    <property type="project" value="UniProtKB-ARBA"/>
</dbReference>
<evidence type="ECO:0000256" key="1">
    <source>
        <dbReference type="ARBA" id="ARBA00004123"/>
    </source>
</evidence>
<dbReference type="FunFam" id="3.60.21.50:FF:000002">
    <property type="entry name" value="DNA polymerase delta small subunit"/>
    <property type="match status" value="1"/>
</dbReference>
<protein>
    <recommendedName>
        <fullName evidence="9">DNA polymerase delta small subunit</fullName>
    </recommendedName>
</protein>
<gene>
    <name evidence="7" type="ORF">CYY_002331</name>
</gene>
<dbReference type="OrthoDB" id="3763at2759"/>
<dbReference type="Proteomes" id="UP000695562">
    <property type="component" value="Unassembled WGS sequence"/>
</dbReference>
<dbReference type="Gene3D" id="2.40.50.430">
    <property type="match status" value="1"/>
</dbReference>
<comment type="similarity">
    <text evidence="2">Belongs to the DNA polymerase delta/II small subunit family.</text>
</comment>
<comment type="subcellular location">
    <subcellularLocation>
        <location evidence="1">Nucleus</location>
    </subcellularLocation>
</comment>
<dbReference type="Pfam" id="PF04042">
    <property type="entry name" value="DNA_pol_E_B"/>
    <property type="match status" value="1"/>
</dbReference>
<sequence>MIKNNDNDKNYTFDDNESLQDLFKTISRIERDEVNYIDNDGNDQDDLEMMVEKEYQTLKRVQVPYTFHKNRFIDQPKTNNTIVASSLQYNTVYASRLEKLRPILLQQVEQKYSEITIQKILHLKPNDECVMIGTLYKEMDLKQNILKQYAQDRAILPPPAQRDSFIGEGDKLFFEDETGRVKLIADKQVVDSLLTGMNVAIKGKGLLGAEFEIEEVFYPGLPPQPHSKDLENLEDDVYVCLVSGLSIGDPNNTLQLNMLVDYISGNLGTSKDQKFISRISRLIIAGNSIFKEEQSHQSFMKYLSKQEINSKKQKMAIPIKEFDSILSELAKSIPIDIIPGPNDPTNSSLPQLPLNYCLFPFSVQNTNTNPTSNPYESQIGGRLFLGTAGQNIDNASRYMIIDSKMDLTEKTLNWRHLAPTAPDTLSCSAVDHDPFVIEQCPHVYFIGNQEKYQTKMIRGPNDQIIRIVLLPKFSESNTIVLVNLKTLDTFPIEFNCTTFFPQSPCSSS</sequence>
<evidence type="ECO:0000259" key="6">
    <source>
        <dbReference type="Pfam" id="PF18018"/>
    </source>
</evidence>
<dbReference type="Pfam" id="PF18018">
    <property type="entry name" value="DNA_pol_D_N"/>
    <property type="match status" value="1"/>
</dbReference>
<reference evidence="7" key="1">
    <citation type="submission" date="2020-01" db="EMBL/GenBank/DDBJ databases">
        <title>Development of genomics and gene disruption for Polysphondylium violaceum indicates a role for the polyketide synthase stlB in stalk morphogenesis.</title>
        <authorList>
            <person name="Narita B."/>
            <person name="Kawabe Y."/>
            <person name="Kin K."/>
            <person name="Saito T."/>
            <person name="Gibbs R."/>
            <person name="Kuspa A."/>
            <person name="Muzny D."/>
            <person name="Queller D."/>
            <person name="Richards S."/>
            <person name="Strassman J."/>
            <person name="Sucgang R."/>
            <person name="Worley K."/>
            <person name="Schaap P."/>
        </authorList>
    </citation>
    <scope>NUCLEOTIDE SEQUENCE</scope>
    <source>
        <strain evidence="7">QSvi11</strain>
    </source>
</reference>
<dbReference type="GO" id="GO:0003677">
    <property type="term" value="F:DNA binding"/>
    <property type="evidence" value="ECO:0007669"/>
    <property type="project" value="InterPro"/>
</dbReference>
<dbReference type="GO" id="GO:0043625">
    <property type="term" value="C:delta DNA polymerase complex"/>
    <property type="evidence" value="ECO:0007669"/>
    <property type="project" value="TreeGrafter"/>
</dbReference>
<dbReference type="CDD" id="cd07387">
    <property type="entry name" value="MPP_PolD2_C"/>
    <property type="match status" value="1"/>
</dbReference>
<dbReference type="PANTHER" id="PTHR10416:SF0">
    <property type="entry name" value="DNA POLYMERASE DELTA SUBUNIT 2"/>
    <property type="match status" value="1"/>
</dbReference>
<dbReference type="InterPro" id="IPR040663">
    <property type="entry name" value="DNA_pol_D_N"/>
</dbReference>
<evidence type="ECO:0000259" key="5">
    <source>
        <dbReference type="Pfam" id="PF04042"/>
    </source>
</evidence>
<comment type="caution">
    <text evidence="7">The sequence shown here is derived from an EMBL/GenBank/DDBJ whole genome shotgun (WGS) entry which is preliminary data.</text>
</comment>
<feature type="domain" description="DNA polymerase delta subunit OB-fold" evidence="6">
    <location>
        <begin position="88"/>
        <end position="216"/>
    </location>
</feature>
<keyword evidence="4" id="KW-0539">Nucleus</keyword>